<feature type="non-terminal residue" evidence="1">
    <location>
        <position position="1"/>
    </location>
</feature>
<name>A0ACB8AW67_9AGAM</name>
<dbReference type="EMBL" id="MU266991">
    <property type="protein sequence ID" value="KAH7917617.1"/>
    <property type="molecule type" value="Genomic_DNA"/>
</dbReference>
<keyword evidence="2" id="KW-1185">Reference proteome</keyword>
<dbReference type="Proteomes" id="UP000790709">
    <property type="component" value="Unassembled WGS sequence"/>
</dbReference>
<sequence>KIDNATRAKMALRARFFLMAWRSHTEQHPDHKTNINFISRESYDIFLRLCDSLIELIVVHRIYYPTYPLLPWLHSTEPCEHIFGLLRQLKKDFNYADILHLEPKLRVLMMGAFQHLTVQEQVNQTAAGYHHTYFHAPDLDTAALMQWPSNIDFERASNEAFKEAEQLLTAVGIEACTML</sequence>
<protein>
    <submittedName>
        <fullName evidence="1">Uncharacterized protein</fullName>
    </submittedName>
</protein>
<proteinExistence type="predicted"/>
<comment type="caution">
    <text evidence="1">The sequence shown here is derived from an EMBL/GenBank/DDBJ whole genome shotgun (WGS) entry which is preliminary data.</text>
</comment>
<feature type="non-terminal residue" evidence="1">
    <location>
        <position position="179"/>
    </location>
</feature>
<evidence type="ECO:0000313" key="2">
    <source>
        <dbReference type="Proteomes" id="UP000790709"/>
    </source>
</evidence>
<reference evidence="1" key="1">
    <citation type="journal article" date="2021" name="New Phytol.">
        <title>Evolutionary innovations through gain and loss of genes in the ectomycorrhizal Boletales.</title>
        <authorList>
            <person name="Wu G."/>
            <person name="Miyauchi S."/>
            <person name="Morin E."/>
            <person name="Kuo A."/>
            <person name="Drula E."/>
            <person name="Varga T."/>
            <person name="Kohler A."/>
            <person name="Feng B."/>
            <person name="Cao Y."/>
            <person name="Lipzen A."/>
            <person name="Daum C."/>
            <person name="Hundley H."/>
            <person name="Pangilinan J."/>
            <person name="Johnson J."/>
            <person name="Barry K."/>
            <person name="LaButti K."/>
            <person name="Ng V."/>
            <person name="Ahrendt S."/>
            <person name="Min B."/>
            <person name="Choi I.G."/>
            <person name="Park H."/>
            <person name="Plett J.M."/>
            <person name="Magnuson J."/>
            <person name="Spatafora J.W."/>
            <person name="Nagy L.G."/>
            <person name="Henrissat B."/>
            <person name="Grigoriev I.V."/>
            <person name="Yang Z.L."/>
            <person name="Xu J."/>
            <person name="Martin F.M."/>
        </authorList>
    </citation>
    <scope>NUCLEOTIDE SEQUENCE</scope>
    <source>
        <strain evidence="1">KUC20120723A-06</strain>
    </source>
</reference>
<organism evidence="1 2">
    <name type="scientific">Leucogyrophana mollusca</name>
    <dbReference type="NCBI Taxonomy" id="85980"/>
    <lineage>
        <taxon>Eukaryota</taxon>
        <taxon>Fungi</taxon>
        <taxon>Dikarya</taxon>
        <taxon>Basidiomycota</taxon>
        <taxon>Agaricomycotina</taxon>
        <taxon>Agaricomycetes</taxon>
        <taxon>Agaricomycetidae</taxon>
        <taxon>Boletales</taxon>
        <taxon>Boletales incertae sedis</taxon>
        <taxon>Leucogyrophana</taxon>
    </lineage>
</organism>
<evidence type="ECO:0000313" key="1">
    <source>
        <dbReference type="EMBL" id="KAH7917617.1"/>
    </source>
</evidence>
<accession>A0ACB8AW67</accession>
<gene>
    <name evidence="1" type="ORF">BV22DRAFT_986798</name>
</gene>